<feature type="coiled-coil region" evidence="1">
    <location>
        <begin position="53"/>
        <end position="92"/>
    </location>
</feature>
<evidence type="ECO:0000256" key="1">
    <source>
        <dbReference type="SAM" id="Coils"/>
    </source>
</evidence>
<accession>A0A9E7TLN2</accession>
<name>A0A9E7TLN2_9VIRU</name>
<dbReference type="Proteomes" id="UP001060024">
    <property type="component" value="Segment"/>
</dbReference>
<evidence type="ECO:0000313" key="2">
    <source>
        <dbReference type="EMBL" id="UUY86198.1"/>
    </source>
</evidence>
<dbReference type="EMBL" id="MW630113">
    <property type="protein sequence ID" value="UUY86198.1"/>
    <property type="molecule type" value="Genomic_DNA"/>
</dbReference>
<evidence type="ECO:0000313" key="3">
    <source>
        <dbReference type="Proteomes" id="UP001060024"/>
    </source>
</evidence>
<keyword evidence="1" id="KW-0175">Coiled coil</keyword>
<proteinExistence type="predicted"/>
<organism evidence="2 3">
    <name type="scientific">Largemouth bass virus</name>
    <dbReference type="NCBI Taxonomy" id="176656"/>
    <lineage>
        <taxon>Viruses</taxon>
        <taxon>Varidnaviria</taxon>
        <taxon>Bamfordvirae</taxon>
        <taxon>Nucleocytoviricota</taxon>
        <taxon>Megaviricetes</taxon>
        <taxon>Pimascovirales</taxon>
        <taxon>Pimascovirales incertae sedis</taxon>
        <taxon>Iridoviridae</taxon>
        <taxon>Alphairidovirinae</taxon>
        <taxon>Ranavirus</taxon>
        <taxon>Ranavirus micropterus1</taxon>
        <taxon>Santee-Cooper ranavirus</taxon>
    </lineage>
</organism>
<sequence length="213" mass="24123">MSPVYYSQDEDVPMPLLPDTQTSIGGADYQLYLANLQKEYTLEPEYAAVRPKVRDQKAIERALKREAKQERKEKAREEAKIAKALAMEAEIMGRELDNEPQDDQIGPEFGAAYQAKRKRDAILPPKPSQDTVDKFYQDLAGLAEPVQWDRADEALYNDLPKWDDTKYAEALALWPQTVSQQEAEAILAEFQSLTTEDADLNKVRKSILGALGF</sequence>
<protein>
    <submittedName>
        <fullName evidence="2">Uncharacterized protein</fullName>
    </submittedName>
</protein>
<reference evidence="2" key="1">
    <citation type="submission" date="2021-02" db="EMBL/GenBank/DDBJ databases">
        <authorList>
            <person name="Chen J."/>
            <person name="Hu H."/>
            <person name="Huang J."/>
            <person name="Yan X."/>
        </authorList>
    </citation>
    <scope>NUCLEOTIDE SEQUENCE</scope>
    <source>
        <strain evidence="2">GDOU</strain>
    </source>
</reference>